<evidence type="ECO:0000256" key="5">
    <source>
        <dbReference type="ARBA" id="ARBA00023125"/>
    </source>
</evidence>
<dbReference type="InterPro" id="IPR006134">
    <property type="entry name" value="DNA-dir_DNA_pol_B_multi_dom"/>
</dbReference>
<proteinExistence type="predicted"/>
<evidence type="ECO:0000256" key="4">
    <source>
        <dbReference type="ARBA" id="ARBA00022932"/>
    </source>
</evidence>
<keyword evidence="3" id="KW-0548">Nucleotidyltransferase</keyword>
<comment type="catalytic activity">
    <reaction evidence="6">
        <text>DNA(n) + a 2'-deoxyribonucleoside 5'-triphosphate = DNA(n+1) + diphosphate</text>
        <dbReference type="Rhea" id="RHEA:22508"/>
        <dbReference type="Rhea" id="RHEA-COMP:17339"/>
        <dbReference type="Rhea" id="RHEA-COMP:17340"/>
        <dbReference type="ChEBI" id="CHEBI:33019"/>
        <dbReference type="ChEBI" id="CHEBI:61560"/>
        <dbReference type="ChEBI" id="CHEBI:173112"/>
        <dbReference type="EC" id="2.7.7.7"/>
    </reaction>
</comment>
<accession>A0A644Z9G0</accession>
<keyword evidence="4" id="KW-0239">DNA-directed DNA polymerase</keyword>
<name>A0A644Z9G0_9ZZZZ</name>
<keyword evidence="5" id="KW-0238">DNA-binding</keyword>
<protein>
    <recommendedName>
        <fullName evidence="1">DNA-directed DNA polymerase</fullName>
        <ecNumber evidence="1">2.7.7.7</ecNumber>
    </recommendedName>
</protein>
<dbReference type="EMBL" id="VSSQ01007980">
    <property type="protein sequence ID" value="MPM37525.1"/>
    <property type="molecule type" value="Genomic_DNA"/>
</dbReference>
<evidence type="ECO:0000313" key="8">
    <source>
        <dbReference type="EMBL" id="MPM37525.1"/>
    </source>
</evidence>
<reference evidence="8" key="1">
    <citation type="submission" date="2019-08" db="EMBL/GenBank/DDBJ databases">
        <authorList>
            <person name="Kucharzyk K."/>
            <person name="Murdoch R.W."/>
            <person name="Higgins S."/>
            <person name="Loffler F."/>
        </authorList>
    </citation>
    <scope>NUCLEOTIDE SEQUENCE</scope>
</reference>
<sequence length="288" mass="33009">MDFEVLQLFVDALWVIKPGAKSTEDFRHMQEEIATRTGLGINLDGVYRWVAFLPSRHDERVPVANRYFGVFKNGEIKVRGIELRRRDTPNWIKEVQMEMIKALAEAYTMEGLQEKAAKAFKIFNTALNDLRTGKVPVEKLVITSRISKNLERYKSPTPAVRAARQLFEQTGKRIGPGQKVRFVYIASTQGVCPWELFIPPNPTKLDQEKYVELLARAASSVLYPFGVETEGLKRWAHTSTIELPLNLERRNEHVRTLYSDVRQRRVGRGVWHPADSGGLASQRECLTR</sequence>
<dbReference type="EC" id="2.7.7.7" evidence="1"/>
<dbReference type="InterPro" id="IPR023211">
    <property type="entry name" value="DNA_pol_palm_dom_sf"/>
</dbReference>
<keyword evidence="2" id="KW-0808">Transferase</keyword>
<feature type="domain" description="DNA-directed DNA polymerase family B multifunctional" evidence="7">
    <location>
        <begin position="66"/>
        <end position="200"/>
    </location>
</feature>
<dbReference type="SUPFAM" id="SSF56672">
    <property type="entry name" value="DNA/RNA polymerases"/>
    <property type="match status" value="1"/>
</dbReference>
<dbReference type="PANTHER" id="PTHR10322">
    <property type="entry name" value="DNA POLYMERASE CATALYTIC SUBUNIT"/>
    <property type="match status" value="1"/>
</dbReference>
<dbReference type="PANTHER" id="PTHR10322:SF23">
    <property type="entry name" value="DNA POLYMERASE DELTA CATALYTIC SUBUNIT"/>
    <property type="match status" value="1"/>
</dbReference>
<dbReference type="AlphaFoldDB" id="A0A644Z9G0"/>
<dbReference type="Pfam" id="PF00136">
    <property type="entry name" value="DNA_pol_B"/>
    <property type="match status" value="1"/>
</dbReference>
<evidence type="ECO:0000256" key="3">
    <source>
        <dbReference type="ARBA" id="ARBA00022695"/>
    </source>
</evidence>
<dbReference type="GO" id="GO:0003677">
    <property type="term" value="F:DNA binding"/>
    <property type="evidence" value="ECO:0007669"/>
    <property type="project" value="UniProtKB-KW"/>
</dbReference>
<dbReference type="Gene3D" id="3.90.1600.10">
    <property type="entry name" value="Palm domain of DNA polymerase"/>
    <property type="match status" value="1"/>
</dbReference>
<evidence type="ECO:0000259" key="7">
    <source>
        <dbReference type="Pfam" id="PF00136"/>
    </source>
</evidence>
<dbReference type="GO" id="GO:0000166">
    <property type="term" value="F:nucleotide binding"/>
    <property type="evidence" value="ECO:0007669"/>
    <property type="project" value="InterPro"/>
</dbReference>
<comment type="caution">
    <text evidence="8">The sequence shown here is derived from an EMBL/GenBank/DDBJ whole genome shotgun (WGS) entry which is preliminary data.</text>
</comment>
<dbReference type="InterPro" id="IPR042087">
    <property type="entry name" value="DNA_pol_B_thumb"/>
</dbReference>
<dbReference type="InterPro" id="IPR043502">
    <property type="entry name" value="DNA/RNA_pol_sf"/>
</dbReference>
<gene>
    <name evidence="8" type="ORF">SDC9_84143</name>
</gene>
<evidence type="ECO:0000256" key="1">
    <source>
        <dbReference type="ARBA" id="ARBA00012417"/>
    </source>
</evidence>
<dbReference type="GO" id="GO:0003887">
    <property type="term" value="F:DNA-directed DNA polymerase activity"/>
    <property type="evidence" value="ECO:0007669"/>
    <property type="project" value="UniProtKB-KW"/>
</dbReference>
<evidence type="ECO:0000256" key="6">
    <source>
        <dbReference type="ARBA" id="ARBA00049244"/>
    </source>
</evidence>
<dbReference type="Gene3D" id="1.10.132.60">
    <property type="entry name" value="DNA polymerase family B, C-terminal domain"/>
    <property type="match status" value="1"/>
</dbReference>
<dbReference type="GO" id="GO:0006261">
    <property type="term" value="P:DNA-templated DNA replication"/>
    <property type="evidence" value="ECO:0007669"/>
    <property type="project" value="TreeGrafter"/>
</dbReference>
<evidence type="ECO:0000256" key="2">
    <source>
        <dbReference type="ARBA" id="ARBA00022679"/>
    </source>
</evidence>
<organism evidence="8">
    <name type="scientific">bioreactor metagenome</name>
    <dbReference type="NCBI Taxonomy" id="1076179"/>
    <lineage>
        <taxon>unclassified sequences</taxon>
        <taxon>metagenomes</taxon>
        <taxon>ecological metagenomes</taxon>
    </lineage>
</organism>
<dbReference type="InterPro" id="IPR050240">
    <property type="entry name" value="DNA_pol_type-B"/>
</dbReference>